<comment type="caution">
    <text evidence="2">The sequence shown here is derived from an EMBL/GenBank/DDBJ whole genome shotgun (WGS) entry which is preliminary data.</text>
</comment>
<dbReference type="AlphaFoldDB" id="A0A8J3FL49"/>
<reference evidence="2" key="1">
    <citation type="journal article" date="2014" name="Int. J. Syst. Evol. Microbiol.">
        <title>Complete genome sequence of Corynebacterium casei LMG S-19264T (=DSM 44701T), isolated from a smear-ripened cheese.</title>
        <authorList>
            <consortium name="US DOE Joint Genome Institute (JGI-PGF)"/>
            <person name="Walter F."/>
            <person name="Albersmeier A."/>
            <person name="Kalinowski J."/>
            <person name="Ruckert C."/>
        </authorList>
    </citation>
    <scope>NUCLEOTIDE SEQUENCE</scope>
    <source>
        <strain evidence="2">JCM 3091</strain>
    </source>
</reference>
<evidence type="ECO:0000313" key="2">
    <source>
        <dbReference type="EMBL" id="GGK32120.1"/>
    </source>
</evidence>
<evidence type="ECO:0000256" key="1">
    <source>
        <dbReference type="SAM" id="MobiDB-lite"/>
    </source>
</evidence>
<name>A0A8J3FL49_9ACTN</name>
<sequence>MNAGRRIYRTAEGRHVVEGHPDAAFLAYGVADEVPEEVLAELPAAAGDDTEAAGDAQDDAKQRPAPANKARRATANKAGG</sequence>
<gene>
    <name evidence="2" type="ORF">GCM10010124_26100</name>
</gene>
<protein>
    <submittedName>
        <fullName evidence="2">Uncharacterized protein</fullName>
    </submittedName>
</protein>
<evidence type="ECO:0000313" key="3">
    <source>
        <dbReference type="Proteomes" id="UP000662200"/>
    </source>
</evidence>
<feature type="region of interest" description="Disordered" evidence="1">
    <location>
        <begin position="41"/>
        <end position="80"/>
    </location>
</feature>
<dbReference type="Proteomes" id="UP000662200">
    <property type="component" value="Unassembled WGS sequence"/>
</dbReference>
<proteinExistence type="predicted"/>
<dbReference type="EMBL" id="BMQC01000008">
    <property type="protein sequence ID" value="GGK32120.1"/>
    <property type="molecule type" value="Genomic_DNA"/>
</dbReference>
<reference evidence="2" key="2">
    <citation type="submission" date="2020-09" db="EMBL/GenBank/DDBJ databases">
        <authorList>
            <person name="Sun Q."/>
            <person name="Ohkuma M."/>
        </authorList>
    </citation>
    <scope>NUCLEOTIDE SEQUENCE</scope>
    <source>
        <strain evidence="2">JCM 3091</strain>
    </source>
</reference>
<dbReference type="RefSeq" id="WP_189114559.1">
    <property type="nucleotide sequence ID" value="NZ_BMQC01000008.1"/>
</dbReference>
<keyword evidence="3" id="KW-1185">Reference proteome</keyword>
<organism evidence="2 3">
    <name type="scientific">Pilimelia terevasa</name>
    <dbReference type="NCBI Taxonomy" id="53372"/>
    <lineage>
        <taxon>Bacteria</taxon>
        <taxon>Bacillati</taxon>
        <taxon>Actinomycetota</taxon>
        <taxon>Actinomycetes</taxon>
        <taxon>Micromonosporales</taxon>
        <taxon>Micromonosporaceae</taxon>
        <taxon>Pilimelia</taxon>
    </lineage>
</organism>
<accession>A0A8J3FL49</accession>